<accession>A8APW9</accession>
<protein>
    <submittedName>
        <fullName evidence="1">Uncharacterized protein</fullName>
    </submittedName>
</protein>
<evidence type="ECO:0000313" key="2">
    <source>
        <dbReference type="Proteomes" id="UP000008148"/>
    </source>
</evidence>
<keyword evidence="2" id="KW-1185">Reference proteome</keyword>
<dbReference type="STRING" id="290338.CKO_04478"/>
<organism evidence="1 2">
    <name type="scientific">Citrobacter koseri (strain ATCC BAA-895 / CDC 4225-83 / SGSC4696)</name>
    <dbReference type="NCBI Taxonomy" id="290338"/>
    <lineage>
        <taxon>Bacteria</taxon>
        <taxon>Pseudomonadati</taxon>
        <taxon>Pseudomonadota</taxon>
        <taxon>Gammaproteobacteria</taxon>
        <taxon>Enterobacterales</taxon>
        <taxon>Enterobacteriaceae</taxon>
        <taxon>Citrobacter</taxon>
    </lineage>
</organism>
<proteinExistence type="predicted"/>
<sequence>MKKRSFITKRNYSFTFRNETFSDEKKPKCEPERAFFPLIHAEKLAGQKNIFLSCRQSAAKTTHDSPFFRCIMRRLNGSGSQSCRFLGFIVPL</sequence>
<dbReference type="HOGENOM" id="CLU_2407952_0_0_6"/>
<dbReference type="EMBL" id="CP000822">
    <property type="protein sequence ID" value="ABV15533.1"/>
    <property type="molecule type" value="Genomic_DNA"/>
</dbReference>
<dbReference type="KEGG" id="cko:CKO_04478"/>
<gene>
    <name evidence="1" type="ordered locus">CKO_04478</name>
</gene>
<reference evidence="1 2" key="1">
    <citation type="submission" date="2007-08" db="EMBL/GenBank/DDBJ databases">
        <authorList>
            <consortium name="The Citrobacter koseri Genome Sequencing Project"/>
            <person name="McClelland M."/>
            <person name="Sanderson E.K."/>
            <person name="Porwollik S."/>
            <person name="Spieth J."/>
            <person name="Clifton W.S."/>
            <person name="Latreille P."/>
            <person name="Courtney L."/>
            <person name="Wang C."/>
            <person name="Pepin K."/>
            <person name="Bhonagiri V."/>
            <person name="Nash W."/>
            <person name="Johnson M."/>
            <person name="Thiruvilangam P."/>
            <person name="Wilson R."/>
        </authorList>
    </citation>
    <scope>NUCLEOTIDE SEQUENCE [LARGE SCALE GENOMIC DNA]</scope>
    <source>
        <strain evidence="2">ATCC BAA-895 / CDC 4225-83 / SGSC4696</strain>
    </source>
</reference>
<dbReference type="Proteomes" id="UP000008148">
    <property type="component" value="Chromosome"/>
</dbReference>
<name>A8APW9_CITK8</name>
<evidence type="ECO:0000313" key="1">
    <source>
        <dbReference type="EMBL" id="ABV15533.1"/>
    </source>
</evidence>
<dbReference type="AlphaFoldDB" id="A8APW9"/>